<protein>
    <submittedName>
        <fullName evidence="5">Uncharacterized protein</fullName>
    </submittedName>
</protein>
<gene>
    <name evidence="5" type="ORF">ACHAWO_005512</name>
</gene>
<keyword evidence="1" id="KW-0436">Ligase</keyword>
<evidence type="ECO:0000256" key="2">
    <source>
        <dbReference type="ARBA" id="ARBA00022741"/>
    </source>
</evidence>
<dbReference type="AlphaFoldDB" id="A0ABD3NPT1"/>
<dbReference type="GO" id="GO:0005524">
    <property type="term" value="F:ATP binding"/>
    <property type="evidence" value="ECO:0007669"/>
    <property type="project" value="UniProtKB-KW"/>
</dbReference>
<organism evidence="5 6">
    <name type="scientific">Cyclotella atomus</name>
    <dbReference type="NCBI Taxonomy" id="382360"/>
    <lineage>
        <taxon>Eukaryota</taxon>
        <taxon>Sar</taxon>
        <taxon>Stramenopiles</taxon>
        <taxon>Ochrophyta</taxon>
        <taxon>Bacillariophyta</taxon>
        <taxon>Coscinodiscophyceae</taxon>
        <taxon>Thalassiosirophycidae</taxon>
        <taxon>Stephanodiscales</taxon>
        <taxon>Stephanodiscaceae</taxon>
        <taxon>Cyclotella</taxon>
    </lineage>
</organism>
<evidence type="ECO:0000313" key="5">
    <source>
        <dbReference type="EMBL" id="KAL3777528.1"/>
    </source>
</evidence>
<dbReference type="InterPro" id="IPR004344">
    <property type="entry name" value="TTL/TTLL_fam"/>
</dbReference>
<dbReference type="SUPFAM" id="SSF56059">
    <property type="entry name" value="Glutathione synthetase ATP-binding domain-like"/>
    <property type="match status" value="1"/>
</dbReference>
<dbReference type="Gene3D" id="3.30.470.20">
    <property type="entry name" value="ATP-grasp fold, B domain"/>
    <property type="match status" value="1"/>
</dbReference>
<name>A0ABD3NPT1_9STRA</name>
<feature type="compositionally biased region" description="Acidic residues" evidence="4">
    <location>
        <begin position="483"/>
        <end position="493"/>
    </location>
</feature>
<keyword evidence="3" id="KW-0067">ATP-binding</keyword>
<accession>A0ABD3NPT1</accession>
<feature type="region of interest" description="Disordered" evidence="4">
    <location>
        <begin position="382"/>
        <end position="412"/>
    </location>
</feature>
<dbReference type="EMBL" id="JALLPJ020001039">
    <property type="protein sequence ID" value="KAL3777528.1"/>
    <property type="molecule type" value="Genomic_DNA"/>
</dbReference>
<keyword evidence="6" id="KW-1185">Reference proteome</keyword>
<evidence type="ECO:0000256" key="4">
    <source>
        <dbReference type="SAM" id="MobiDB-lite"/>
    </source>
</evidence>
<comment type="caution">
    <text evidence="5">The sequence shown here is derived from an EMBL/GenBank/DDBJ whole genome shotgun (WGS) entry which is preliminary data.</text>
</comment>
<dbReference type="PANTHER" id="PTHR12241">
    <property type="entry name" value="TUBULIN POLYGLUTAMYLASE"/>
    <property type="match status" value="1"/>
</dbReference>
<dbReference type="PROSITE" id="PS51221">
    <property type="entry name" value="TTL"/>
    <property type="match status" value="1"/>
</dbReference>
<dbReference type="PANTHER" id="PTHR12241:SF147">
    <property type="entry name" value="TUBULIN POLYGLUTAMYLASE TTLL7"/>
    <property type="match status" value="1"/>
</dbReference>
<keyword evidence="2" id="KW-0547">Nucleotide-binding</keyword>
<dbReference type="Pfam" id="PF03133">
    <property type="entry name" value="TTL"/>
    <property type="match status" value="1"/>
</dbReference>
<feature type="region of interest" description="Disordered" evidence="4">
    <location>
        <begin position="480"/>
        <end position="501"/>
    </location>
</feature>
<feature type="compositionally biased region" description="Polar residues" evidence="4">
    <location>
        <begin position="387"/>
        <end position="401"/>
    </location>
</feature>
<evidence type="ECO:0000256" key="1">
    <source>
        <dbReference type="ARBA" id="ARBA00022598"/>
    </source>
</evidence>
<evidence type="ECO:0000313" key="6">
    <source>
        <dbReference type="Proteomes" id="UP001530400"/>
    </source>
</evidence>
<dbReference type="Proteomes" id="UP001530400">
    <property type="component" value="Unassembled WGS sequence"/>
</dbReference>
<proteinExistence type="predicted"/>
<evidence type="ECO:0000256" key="3">
    <source>
        <dbReference type="ARBA" id="ARBA00022840"/>
    </source>
</evidence>
<dbReference type="GO" id="GO:0016874">
    <property type="term" value="F:ligase activity"/>
    <property type="evidence" value="ECO:0007669"/>
    <property type="project" value="UniProtKB-KW"/>
</dbReference>
<reference evidence="5 6" key="1">
    <citation type="submission" date="2024-10" db="EMBL/GenBank/DDBJ databases">
        <title>Updated reference genomes for cyclostephanoid diatoms.</title>
        <authorList>
            <person name="Roberts W.R."/>
            <person name="Alverson A.J."/>
        </authorList>
    </citation>
    <scope>NUCLEOTIDE SEQUENCE [LARGE SCALE GENOMIC DNA]</scope>
    <source>
        <strain evidence="5 6">AJA010-31</strain>
    </source>
</reference>
<sequence>MTTNNISSSTAEPRIRTKEVTFLAGEVCLYSVVKRSAASLGWKLIDESASEKAKRNCHVIWVDRSFVNDKLFLSLQPWQRINHFPGMTNICRKTRLAQNLETMRAKFPKEFSFYPLTFILPQNFAAFKTLFTNGQSKQPLIIKPDGSAQGKGIFLTTRLEDVQNLQMSCVAQQYIKNPLLVDNKKFDLRIYLLVTSCNPLRLYLFRDGLVRMCTEEYHRPNTSNMADRCMHLTNYAVNKQSEKYERESGEDKSSHGSKRSISWLLSWLSEERGEQEANELWSKIGDICAMTVLSILPTLQREYASIWRDIDASDGAPEQSRCFEILGIDIMIDSNLRPHLIEVNHLPSWGTDSPLDDTIKSIVITQALRAINVKASDRSKFTHAAKRQSQLRLGEQTASNSETEDDAGSKQNVDAVDEHVSVAKRIQPNLFESNSAERKITAIYAKHAPEKLQKVPSLLKRFRGYEEWLVMKVQMKYKKSDSSSDECSSDESDCSSQEQEQAYAQHQMMYQEEERILEGYDRIYPPKGHGLISPSRFKEMEEYIAEVDYQQQRRLLCPLQQIRTNSDAIDNKATTDAQYHLNRADGWIGGNVHIRKNSQQPKIIAPPTQKQIESADRLSQGFSTGNISIAKTSLQQRKSRILNHDLIYDEINPFFHLTDRVSQARELSKEARRRAEMKLSRRSVAGIPLRVQMVDLGLEQSCLRLATKDKFYTKKKYQTR</sequence>